<protein>
    <submittedName>
        <fullName evidence="1">Uncharacterized protein</fullName>
    </submittedName>
</protein>
<dbReference type="OrthoDB" id="1202121at2"/>
<keyword evidence="4" id="KW-1185">Reference proteome</keyword>
<evidence type="ECO:0000313" key="4">
    <source>
        <dbReference type="Proteomes" id="UP000183071"/>
    </source>
</evidence>
<dbReference type="RefSeq" id="WP_053973892.1">
    <property type="nucleotide sequence ID" value="NZ_FNUE01000001.1"/>
</dbReference>
<dbReference type="AlphaFoldDB" id="A0A0N0UNI5"/>
<proteinExistence type="predicted"/>
<gene>
    <name evidence="1" type="ORF">I602_1300</name>
    <name evidence="2" type="ORF">SAMN05444353_0471</name>
</gene>
<dbReference type="EMBL" id="FNUE01000001">
    <property type="protein sequence ID" value="SEE04212.1"/>
    <property type="molecule type" value="Genomic_DNA"/>
</dbReference>
<evidence type="ECO:0000313" key="2">
    <source>
        <dbReference type="EMBL" id="SEE04212.1"/>
    </source>
</evidence>
<dbReference type="STRING" id="1300348.I602_1300"/>
<evidence type="ECO:0000313" key="3">
    <source>
        <dbReference type="Proteomes" id="UP000037716"/>
    </source>
</evidence>
<organism evidence="1 3">
    <name type="scientific">Polaribacter dokdonensis DSW-5</name>
    <dbReference type="NCBI Taxonomy" id="1300348"/>
    <lineage>
        <taxon>Bacteria</taxon>
        <taxon>Pseudomonadati</taxon>
        <taxon>Bacteroidota</taxon>
        <taxon>Flavobacteriia</taxon>
        <taxon>Flavobacteriales</taxon>
        <taxon>Flavobacteriaceae</taxon>
    </lineage>
</organism>
<dbReference type="Proteomes" id="UP000037716">
    <property type="component" value="Unassembled WGS sequence"/>
</dbReference>
<name>A0A0N0UNI5_9FLAO</name>
<comment type="caution">
    <text evidence="1">The sequence shown here is derived from an EMBL/GenBank/DDBJ whole genome shotgun (WGS) entry which is preliminary data.</text>
</comment>
<dbReference type="PATRIC" id="fig|1300348.6.peg.1299"/>
<accession>A0A0N0UNI5</accession>
<dbReference type="EMBL" id="LGBR01000001">
    <property type="protein sequence ID" value="KOY51740.1"/>
    <property type="molecule type" value="Genomic_DNA"/>
</dbReference>
<dbReference type="Proteomes" id="UP000183071">
    <property type="component" value="Unassembled WGS sequence"/>
</dbReference>
<reference evidence="2 4" key="2">
    <citation type="submission" date="2016-10" db="EMBL/GenBank/DDBJ databases">
        <authorList>
            <person name="Varghese N."/>
            <person name="Submissions S."/>
        </authorList>
    </citation>
    <scope>NUCLEOTIDE SEQUENCE [LARGE SCALE GENOMIC DNA]</scope>
    <source>
        <strain evidence="2 4">DSW-5</strain>
    </source>
</reference>
<sequence>MQLEYSTYRTLSGVKEVLEIPRKKPTQWIIYLDNQPKFYVDFFDLENESNAMMNSLVLCGKRDIRDVLQVIGKRNNVKLSIPSISRIGIKKKLNSIRKNITLDPLPEEWLSYSL</sequence>
<reference evidence="1 3" key="1">
    <citation type="submission" date="2015-07" db="EMBL/GenBank/DDBJ databases">
        <title>Genome of Polaribacter dokdonenesis DSW-5, isolated from seawater off Dokdo in Korea.</title>
        <authorList>
            <person name="Yoon K."/>
            <person name="Song J.Y."/>
            <person name="Kim J.F."/>
        </authorList>
    </citation>
    <scope>NUCLEOTIDE SEQUENCE [LARGE SCALE GENOMIC DNA]</scope>
    <source>
        <strain evidence="1 3">DSW-5</strain>
    </source>
</reference>
<evidence type="ECO:0000313" key="1">
    <source>
        <dbReference type="EMBL" id="KOY51740.1"/>
    </source>
</evidence>